<dbReference type="PANTHER" id="PTHR23086:SF8">
    <property type="entry name" value="PHOSPHATIDYLINOSITOL 5-PHOSPHATE 4-KINASE, ISOFORM A"/>
    <property type="match status" value="1"/>
</dbReference>
<keyword evidence="1" id="KW-0067">ATP-binding</keyword>
<sequence>MLMNETDAEENDETKTLQETLLSEDPVINNEAIRSKAPQLRLKYFCLAAACWLVFGFCPFLVRLFSIPHESIIAISELSGCGLASICSGIIFSTYLNPYRRHPNRLLVYKTICDLGYSLIALFAFAYLSIIKCNETTITHEAERQQCLARAYVNLCDQTRVLPAFTQLFAWSSEAWFLILLIDLRRSVKNPFYSFDSSKRSYIFTVWLAAIFTAILLAGLDKPKLYGLLYPPEKPNLGIPPGEDSMIENINKRYLFQVEAAPHVLDFASCWIRDHDGWHSFSARRQIPEWAFFFVPLLLVYIFAAHTLYVVRQRLRRGISETFAARVRVAAVSVLTVLIYATYWAIFALLCFFVLLFNHLAHDKKRSNHKRLNSYAIAFDFYAIYCFHKVTKPWWDLLVWLLANDPIPLHQNILILSSKCSGGIKSIKVPNTQKEDTRLRPQANDAMQKELLYYITSGIRQAARASISSKAARRSGFDADRPINLKRRDLGHEIKQLTLSRLVSLFFVDDDLRTLLVPSESDPEDTVSSPVITARKTRRRSMTLESEGRLSHGPLTSIDDDTSFDRERMASWSSSRGPSGEGSLLQSEVPSESSPKRSSILASLRGILFGSLSGPSFHSAPVNSSRLSFLSQQDQSSSSTSIIFVDYKPQTFRKIRENFGVHLEQYVTSFRSTQKERFTEGGSSEAFFFYSGDERYLVKTCTAQEFLSLISIADDYATYMCQQRGKTLIVRLLGAHCLKLYETAFYFLVMENVFCDQAQVGGNTQAIAHFDIKGSWVNRSMAPPRPGERLTCRFCNRKYTFSATANSWLSTRRLSTRRRYEQAPHRTIRRIRTTYTESEDPDIDSEKPSTKNTTPIIQSDNYDETFCPVTVGGEHEANLTLKDNDLNYAHRLRLVSSEASELLKQLRTDARLLASLGIMDYSLLLGVQTVEYPVPGEDTDAIHIDRSSLQSLHSRYTDTSLMQSPSAFSSRANETMLPHSLACRRQSHVVVRHFYYFGIIDILQRWTLKKRLELWWKVHILRYERQGLSCVPPEEYCNRFQAKLAELLLPNHHHQMTD</sequence>
<dbReference type="AlphaFoldDB" id="A0A6S8CKQ3"/>
<dbReference type="CDD" id="cd00139">
    <property type="entry name" value="PIPKc"/>
    <property type="match status" value="1"/>
</dbReference>
<name>A0A6S8CKQ3_9STRA</name>
<dbReference type="InterPro" id="IPR023610">
    <property type="entry name" value="PInositol-4/5-P-5/4-kinase"/>
</dbReference>
<dbReference type="PANTHER" id="PTHR23086">
    <property type="entry name" value="PHOSPHATIDYLINOSITOL-4-PHOSPHATE 5-KINASE"/>
    <property type="match status" value="1"/>
</dbReference>
<gene>
    <name evidence="5" type="ORF">ALAG00032_LOCUS7245</name>
    <name evidence="6" type="ORF">ALAG00032_LOCUS7246</name>
</gene>
<keyword evidence="3" id="KW-0472">Membrane</keyword>
<keyword evidence="3" id="KW-0812">Transmembrane</keyword>
<dbReference type="Pfam" id="PF01504">
    <property type="entry name" value="PIP5K"/>
    <property type="match status" value="1"/>
</dbReference>
<feature type="transmembrane region" description="Helical" evidence="3">
    <location>
        <begin position="72"/>
        <end position="95"/>
    </location>
</feature>
<dbReference type="GO" id="GO:0016308">
    <property type="term" value="F:1-phosphatidylinositol-4-phosphate 5-kinase activity"/>
    <property type="evidence" value="ECO:0007669"/>
    <property type="project" value="TreeGrafter"/>
</dbReference>
<feature type="transmembrane region" description="Helical" evidence="3">
    <location>
        <begin position="44"/>
        <end position="66"/>
    </location>
</feature>
<organism evidence="6">
    <name type="scientific">Aureoumbra lagunensis</name>
    <dbReference type="NCBI Taxonomy" id="44058"/>
    <lineage>
        <taxon>Eukaryota</taxon>
        <taxon>Sar</taxon>
        <taxon>Stramenopiles</taxon>
        <taxon>Ochrophyta</taxon>
        <taxon>Pelagophyceae</taxon>
        <taxon>Pelagomonadales</taxon>
        <taxon>Aureoumbra</taxon>
    </lineage>
</organism>
<feature type="region of interest" description="Disordered" evidence="2">
    <location>
        <begin position="834"/>
        <end position="858"/>
    </location>
</feature>
<dbReference type="InterPro" id="IPR027483">
    <property type="entry name" value="PInositol-4-P-4/5-kinase_C_sf"/>
</dbReference>
<feature type="transmembrane region" description="Helical" evidence="3">
    <location>
        <begin position="290"/>
        <end position="311"/>
    </location>
</feature>
<proteinExistence type="predicted"/>
<feature type="transmembrane region" description="Helical" evidence="3">
    <location>
        <begin position="202"/>
        <end position="220"/>
    </location>
</feature>
<feature type="transmembrane region" description="Helical" evidence="3">
    <location>
        <begin position="107"/>
        <end position="130"/>
    </location>
</feature>
<keyword evidence="1" id="KW-0418">Kinase</keyword>
<evidence type="ECO:0000313" key="6">
    <source>
        <dbReference type="EMBL" id="CAE0366502.1"/>
    </source>
</evidence>
<feature type="transmembrane region" description="Helical" evidence="3">
    <location>
        <begin position="332"/>
        <end position="357"/>
    </location>
</feature>
<evidence type="ECO:0000259" key="4">
    <source>
        <dbReference type="PROSITE" id="PS51455"/>
    </source>
</evidence>
<dbReference type="Gene3D" id="3.30.810.10">
    <property type="entry name" value="2-Layer Sandwich"/>
    <property type="match status" value="1"/>
</dbReference>
<dbReference type="InterPro" id="IPR027484">
    <property type="entry name" value="PInositol-4-P-5-kinase_N"/>
</dbReference>
<feature type="compositionally biased region" description="Polar residues" evidence="2">
    <location>
        <begin position="584"/>
        <end position="596"/>
    </location>
</feature>
<dbReference type="InterPro" id="IPR002498">
    <property type="entry name" value="PInositol-4-P-4/5-kinase_core"/>
</dbReference>
<dbReference type="Gene3D" id="3.30.800.10">
    <property type="entry name" value="Phosphatidylinositol Phosphate Kinase II Beta"/>
    <property type="match status" value="1"/>
</dbReference>
<accession>A0A6S8CKQ3</accession>
<dbReference type="GO" id="GO:0005524">
    <property type="term" value="F:ATP binding"/>
    <property type="evidence" value="ECO:0007669"/>
    <property type="project" value="UniProtKB-UniRule"/>
</dbReference>
<dbReference type="EMBL" id="HBIJ01010559">
    <property type="protein sequence ID" value="CAE0366501.1"/>
    <property type="molecule type" value="Transcribed_RNA"/>
</dbReference>
<feature type="transmembrane region" description="Helical" evidence="3">
    <location>
        <begin position="164"/>
        <end position="182"/>
    </location>
</feature>
<feature type="region of interest" description="Disordered" evidence="2">
    <location>
        <begin position="518"/>
        <end position="596"/>
    </location>
</feature>
<dbReference type="SMART" id="SM00330">
    <property type="entry name" value="PIPKc"/>
    <property type="match status" value="1"/>
</dbReference>
<dbReference type="GO" id="GO:0005886">
    <property type="term" value="C:plasma membrane"/>
    <property type="evidence" value="ECO:0007669"/>
    <property type="project" value="TreeGrafter"/>
</dbReference>
<evidence type="ECO:0000256" key="1">
    <source>
        <dbReference type="PROSITE-ProRule" id="PRU00781"/>
    </source>
</evidence>
<dbReference type="GO" id="GO:0046854">
    <property type="term" value="P:phosphatidylinositol phosphate biosynthetic process"/>
    <property type="evidence" value="ECO:0007669"/>
    <property type="project" value="TreeGrafter"/>
</dbReference>
<evidence type="ECO:0000313" key="5">
    <source>
        <dbReference type="EMBL" id="CAE0366501.1"/>
    </source>
</evidence>
<keyword evidence="1" id="KW-0808">Transferase</keyword>
<dbReference type="SUPFAM" id="SSF56104">
    <property type="entry name" value="SAICAR synthase-like"/>
    <property type="match status" value="2"/>
</dbReference>
<reference evidence="6" key="1">
    <citation type="submission" date="2021-01" db="EMBL/GenBank/DDBJ databases">
        <authorList>
            <person name="Corre E."/>
            <person name="Pelletier E."/>
            <person name="Niang G."/>
            <person name="Scheremetjew M."/>
            <person name="Finn R."/>
            <person name="Kale V."/>
            <person name="Holt S."/>
            <person name="Cochrane G."/>
            <person name="Meng A."/>
            <person name="Brown T."/>
            <person name="Cohen L."/>
        </authorList>
    </citation>
    <scope>NUCLEOTIDE SEQUENCE</scope>
    <source>
        <strain evidence="6">CCMP1510</strain>
    </source>
</reference>
<dbReference type="EMBL" id="HBIJ01010560">
    <property type="protein sequence ID" value="CAE0366502.1"/>
    <property type="molecule type" value="Transcribed_RNA"/>
</dbReference>
<keyword evidence="1" id="KW-0547">Nucleotide-binding</keyword>
<feature type="domain" description="PIPK" evidence="4">
    <location>
        <begin position="581"/>
        <end position="1048"/>
    </location>
</feature>
<evidence type="ECO:0000256" key="2">
    <source>
        <dbReference type="SAM" id="MobiDB-lite"/>
    </source>
</evidence>
<evidence type="ECO:0000256" key="3">
    <source>
        <dbReference type="SAM" id="Phobius"/>
    </source>
</evidence>
<dbReference type="Gene3D" id="1.20.1070.10">
    <property type="entry name" value="Rhodopsin 7-helix transmembrane proteins"/>
    <property type="match status" value="1"/>
</dbReference>
<protein>
    <recommendedName>
        <fullName evidence="4">PIPK domain-containing protein</fullName>
    </recommendedName>
</protein>
<keyword evidence="3" id="KW-1133">Transmembrane helix</keyword>
<dbReference type="PROSITE" id="PS51455">
    <property type="entry name" value="PIPK"/>
    <property type="match status" value="1"/>
</dbReference>